<accession>A0A3N4L050</accession>
<dbReference type="EMBL" id="ML119110">
    <property type="protein sequence ID" value="RPB16176.1"/>
    <property type="molecule type" value="Genomic_DNA"/>
</dbReference>
<dbReference type="AlphaFoldDB" id="A0A3N4L050"/>
<name>A0A3N4L050_9PEZI</name>
<evidence type="ECO:0000313" key="2">
    <source>
        <dbReference type="Proteomes" id="UP000277580"/>
    </source>
</evidence>
<keyword evidence="2" id="KW-1185">Reference proteome</keyword>
<gene>
    <name evidence="1" type="ORF">P167DRAFT_562587</name>
</gene>
<proteinExistence type="predicted"/>
<reference evidence="1 2" key="1">
    <citation type="journal article" date="2018" name="Nat. Ecol. Evol.">
        <title>Pezizomycetes genomes reveal the molecular basis of ectomycorrhizal truffle lifestyle.</title>
        <authorList>
            <person name="Murat C."/>
            <person name="Payen T."/>
            <person name="Noel B."/>
            <person name="Kuo A."/>
            <person name="Morin E."/>
            <person name="Chen J."/>
            <person name="Kohler A."/>
            <person name="Krizsan K."/>
            <person name="Balestrini R."/>
            <person name="Da Silva C."/>
            <person name="Montanini B."/>
            <person name="Hainaut M."/>
            <person name="Levati E."/>
            <person name="Barry K.W."/>
            <person name="Belfiori B."/>
            <person name="Cichocki N."/>
            <person name="Clum A."/>
            <person name="Dockter R.B."/>
            <person name="Fauchery L."/>
            <person name="Guy J."/>
            <person name="Iotti M."/>
            <person name="Le Tacon F."/>
            <person name="Lindquist E.A."/>
            <person name="Lipzen A."/>
            <person name="Malagnac F."/>
            <person name="Mello A."/>
            <person name="Molinier V."/>
            <person name="Miyauchi S."/>
            <person name="Poulain J."/>
            <person name="Riccioni C."/>
            <person name="Rubini A."/>
            <person name="Sitrit Y."/>
            <person name="Splivallo R."/>
            <person name="Traeger S."/>
            <person name="Wang M."/>
            <person name="Zifcakova L."/>
            <person name="Wipf D."/>
            <person name="Zambonelli A."/>
            <person name="Paolocci F."/>
            <person name="Nowrousian M."/>
            <person name="Ottonello S."/>
            <person name="Baldrian P."/>
            <person name="Spatafora J.W."/>
            <person name="Henrissat B."/>
            <person name="Nagy L.G."/>
            <person name="Aury J.M."/>
            <person name="Wincker P."/>
            <person name="Grigoriev I.V."/>
            <person name="Bonfante P."/>
            <person name="Martin F.M."/>
        </authorList>
    </citation>
    <scope>NUCLEOTIDE SEQUENCE [LARGE SCALE GENOMIC DNA]</scope>
    <source>
        <strain evidence="1 2">CCBAS932</strain>
    </source>
</reference>
<dbReference type="Proteomes" id="UP000277580">
    <property type="component" value="Unassembled WGS sequence"/>
</dbReference>
<evidence type="ECO:0000313" key="1">
    <source>
        <dbReference type="EMBL" id="RPB16176.1"/>
    </source>
</evidence>
<organism evidence="1 2">
    <name type="scientific">Morchella conica CCBAS932</name>
    <dbReference type="NCBI Taxonomy" id="1392247"/>
    <lineage>
        <taxon>Eukaryota</taxon>
        <taxon>Fungi</taxon>
        <taxon>Dikarya</taxon>
        <taxon>Ascomycota</taxon>
        <taxon>Pezizomycotina</taxon>
        <taxon>Pezizomycetes</taxon>
        <taxon>Pezizales</taxon>
        <taxon>Morchellaceae</taxon>
        <taxon>Morchella</taxon>
    </lineage>
</organism>
<protein>
    <submittedName>
        <fullName evidence="1">Uncharacterized protein</fullName>
    </submittedName>
</protein>
<dbReference type="InParanoid" id="A0A3N4L050"/>
<sequence>MTIYISRFRFVSREIIHRAAKQVRKMWRLVKCWRMADCLHRYLATCVHLSLKFLMGAVPGCGDAGGGSGFSHALLIAVHPVPWGTLDFYSTPEPGIELSVSDFLRSIKAESNRKPIRSSYCEAGLGILRGRVTSKVVKLAKQIHEPVYGGLFIRPGYWEEYRSVAGKTSPSNEKDFGSLHLCLICNNRLGSTYIYLICTCQNPDESVPSGYPFQSESLQTYSLLPSLDEYSHLTNRDSKYGKKQSSNSQATRSPVLLISIGPKSPVRQLAVFVKRR</sequence>